<dbReference type="Proteomes" id="UP000887013">
    <property type="component" value="Unassembled WGS sequence"/>
</dbReference>
<evidence type="ECO:0000313" key="2">
    <source>
        <dbReference type="Proteomes" id="UP000887013"/>
    </source>
</evidence>
<accession>A0A8X6U050</accession>
<protein>
    <submittedName>
        <fullName evidence="1">Uncharacterized protein</fullName>
    </submittedName>
</protein>
<keyword evidence="2" id="KW-1185">Reference proteome</keyword>
<evidence type="ECO:0000313" key="1">
    <source>
        <dbReference type="EMBL" id="GFT64612.1"/>
    </source>
</evidence>
<reference evidence="1" key="1">
    <citation type="submission" date="2020-08" db="EMBL/GenBank/DDBJ databases">
        <title>Multicomponent nature underlies the extraordinary mechanical properties of spider dragline silk.</title>
        <authorList>
            <person name="Kono N."/>
            <person name="Nakamura H."/>
            <person name="Mori M."/>
            <person name="Yoshida Y."/>
            <person name="Ohtoshi R."/>
            <person name="Malay A.D."/>
            <person name="Moran D.A.P."/>
            <person name="Tomita M."/>
            <person name="Numata K."/>
            <person name="Arakawa K."/>
        </authorList>
    </citation>
    <scope>NUCLEOTIDE SEQUENCE</scope>
</reference>
<comment type="caution">
    <text evidence="1">The sequence shown here is derived from an EMBL/GenBank/DDBJ whole genome shotgun (WGS) entry which is preliminary data.</text>
</comment>
<dbReference type="AlphaFoldDB" id="A0A8X6U050"/>
<organism evidence="1 2">
    <name type="scientific">Nephila pilipes</name>
    <name type="common">Giant wood spider</name>
    <name type="synonym">Nephila maculata</name>
    <dbReference type="NCBI Taxonomy" id="299642"/>
    <lineage>
        <taxon>Eukaryota</taxon>
        <taxon>Metazoa</taxon>
        <taxon>Ecdysozoa</taxon>
        <taxon>Arthropoda</taxon>
        <taxon>Chelicerata</taxon>
        <taxon>Arachnida</taxon>
        <taxon>Araneae</taxon>
        <taxon>Araneomorphae</taxon>
        <taxon>Entelegynae</taxon>
        <taxon>Araneoidea</taxon>
        <taxon>Nephilidae</taxon>
        <taxon>Nephila</taxon>
    </lineage>
</organism>
<gene>
    <name evidence="1" type="ORF">NPIL_533801</name>
</gene>
<sequence>MILMSQYPALINIKGKRVNDRSFSVIGTCISFPLTNKAESTVSAICMDSDLGYLRRATRGKGLIDKAIHEVQNSGRKVIGKALGLSYHPSLVGRKDLRM</sequence>
<name>A0A8X6U050_NEPPI</name>
<proteinExistence type="predicted"/>
<dbReference type="EMBL" id="BMAW01115046">
    <property type="protein sequence ID" value="GFT64612.1"/>
    <property type="molecule type" value="Genomic_DNA"/>
</dbReference>